<sequence length="157" mass="18488">MDTGCLQRKTPCERYRRHMDGGNDSRGHSRKSYDEATAHEEDRRRRRRRFLKVLPDWRVVTVALLHALRHKYINVKIPFNSPLGSHHLHVSPLDGLYVIDYSKKNRSKRKPFNGYFILDSSGLYVIDYSKKNRSKRKPFNGYFILDSSGAPTLRHFV</sequence>
<gene>
    <name evidence="2" type="ORF">F2P81_002670</name>
</gene>
<dbReference type="AlphaFoldDB" id="A0A6A4TTX4"/>
<accession>A0A6A4TTX4</accession>
<comment type="caution">
    <text evidence="2">The sequence shown here is derived from an EMBL/GenBank/DDBJ whole genome shotgun (WGS) entry which is preliminary data.</text>
</comment>
<dbReference type="EMBL" id="VEVO01000002">
    <property type="protein sequence ID" value="KAF0046141.1"/>
    <property type="molecule type" value="Genomic_DNA"/>
</dbReference>
<dbReference type="Proteomes" id="UP000438429">
    <property type="component" value="Unassembled WGS sequence"/>
</dbReference>
<evidence type="ECO:0000313" key="2">
    <source>
        <dbReference type="EMBL" id="KAF0046141.1"/>
    </source>
</evidence>
<proteinExistence type="predicted"/>
<feature type="region of interest" description="Disordered" evidence="1">
    <location>
        <begin position="15"/>
        <end position="41"/>
    </location>
</feature>
<evidence type="ECO:0000256" key="1">
    <source>
        <dbReference type="SAM" id="MobiDB-lite"/>
    </source>
</evidence>
<reference evidence="2 3" key="1">
    <citation type="submission" date="2019-06" db="EMBL/GenBank/DDBJ databases">
        <title>Draft genomes of female and male turbot (Scophthalmus maximus).</title>
        <authorList>
            <person name="Xu H."/>
            <person name="Xu X.-W."/>
            <person name="Shao C."/>
            <person name="Chen S."/>
        </authorList>
    </citation>
    <scope>NUCLEOTIDE SEQUENCE [LARGE SCALE GENOMIC DNA]</scope>
    <source>
        <strain evidence="2">Ysfricsl-2016a</strain>
        <tissue evidence="2">Blood</tissue>
    </source>
</reference>
<organism evidence="2 3">
    <name type="scientific">Scophthalmus maximus</name>
    <name type="common">Turbot</name>
    <name type="synonym">Psetta maxima</name>
    <dbReference type="NCBI Taxonomy" id="52904"/>
    <lineage>
        <taxon>Eukaryota</taxon>
        <taxon>Metazoa</taxon>
        <taxon>Chordata</taxon>
        <taxon>Craniata</taxon>
        <taxon>Vertebrata</taxon>
        <taxon>Euteleostomi</taxon>
        <taxon>Actinopterygii</taxon>
        <taxon>Neopterygii</taxon>
        <taxon>Teleostei</taxon>
        <taxon>Neoteleostei</taxon>
        <taxon>Acanthomorphata</taxon>
        <taxon>Carangaria</taxon>
        <taxon>Pleuronectiformes</taxon>
        <taxon>Pleuronectoidei</taxon>
        <taxon>Scophthalmidae</taxon>
        <taxon>Scophthalmus</taxon>
    </lineage>
</organism>
<name>A0A6A4TTX4_SCOMX</name>
<protein>
    <submittedName>
        <fullName evidence="2">Uncharacterized protein</fullName>
    </submittedName>
</protein>
<evidence type="ECO:0000313" key="3">
    <source>
        <dbReference type="Proteomes" id="UP000438429"/>
    </source>
</evidence>